<dbReference type="PANTHER" id="PTHR10742">
    <property type="entry name" value="FLAVIN MONOAMINE OXIDASE"/>
    <property type="match status" value="1"/>
</dbReference>
<dbReference type="Gene3D" id="3.90.660.10">
    <property type="match status" value="1"/>
</dbReference>
<organism evidence="3 4">
    <name type="scientific">Ceratina calcarata</name>
    <dbReference type="NCBI Taxonomy" id="156304"/>
    <lineage>
        <taxon>Eukaryota</taxon>
        <taxon>Metazoa</taxon>
        <taxon>Ecdysozoa</taxon>
        <taxon>Arthropoda</taxon>
        <taxon>Hexapoda</taxon>
        <taxon>Insecta</taxon>
        <taxon>Pterygota</taxon>
        <taxon>Neoptera</taxon>
        <taxon>Endopterygota</taxon>
        <taxon>Hymenoptera</taxon>
        <taxon>Apocrita</taxon>
        <taxon>Aculeata</taxon>
        <taxon>Apoidea</taxon>
        <taxon>Anthophila</taxon>
        <taxon>Apidae</taxon>
        <taxon>Ceratina</taxon>
        <taxon>Zadontomerus</taxon>
    </lineage>
</organism>
<dbReference type="KEGG" id="ccal:108630774"/>
<sequence>MDQSELILTSKMLYRLIFLLCLVAAARADDAQSPKIIIVGAGPSGIAAASKLLENGFNNVLILEAEDRIGGRVYTTPFDKYVVDLGAQWIHGEKDNAAYELASPLNLTDHASPDTLDHMKTYMSTGELIDPAIMKNLTIFYLELMEDHAIMSSDECKRSIGKCYVHKLREHFKKLPELNDTMQDQFLWHYNLVQTGYDPADNWTDIASDNSDEYRVSEGDQVINWKERGYGTILDILMKKFPNPEEELPVLNKTILNAEVSKVDYSNEDGTVKVTTSDGKEYTADYVIMTPSLGVLKEKYETMFNPPLPEDKVRNIKGLGFGNACKIFLAFDDPWFNPQGVKNGGHSILWSVDELETLHTDPKTMWMVYALGFYFVEHKPNLMYVWVSGEGARLMDDLTDEEVFQQTKTMLNNLLSKHFNVTEPKAMIRSKWHQNQHFRGTYSFRSLETVNTNSSAKQLSEPIMKNGKPVVLFGGEATHEHKFSTVHGAISTGWREAERIMNLHKKTNDEA</sequence>
<evidence type="ECO:0000256" key="1">
    <source>
        <dbReference type="SAM" id="SignalP"/>
    </source>
</evidence>
<evidence type="ECO:0000313" key="4">
    <source>
        <dbReference type="RefSeq" id="XP_017889754.1"/>
    </source>
</evidence>
<dbReference type="GeneID" id="108630774"/>
<dbReference type="Proteomes" id="UP000694925">
    <property type="component" value="Unplaced"/>
</dbReference>
<dbReference type="SUPFAM" id="SSF51905">
    <property type="entry name" value="FAD/NAD(P)-binding domain"/>
    <property type="match status" value="1"/>
</dbReference>
<dbReference type="InterPro" id="IPR002937">
    <property type="entry name" value="Amino_oxidase"/>
</dbReference>
<name>A0AAJ7NDF4_9HYME</name>
<protein>
    <submittedName>
        <fullName evidence="4">Spermine oxidase-like</fullName>
    </submittedName>
</protein>
<proteinExistence type="predicted"/>
<feature type="domain" description="Amine oxidase" evidence="2">
    <location>
        <begin position="44"/>
        <end position="501"/>
    </location>
</feature>
<dbReference type="Gene3D" id="3.50.50.60">
    <property type="entry name" value="FAD/NAD(P)-binding domain"/>
    <property type="match status" value="1"/>
</dbReference>
<feature type="chain" id="PRO_5042573356" evidence="1">
    <location>
        <begin position="29"/>
        <end position="511"/>
    </location>
</feature>
<keyword evidence="1" id="KW-0732">Signal</keyword>
<evidence type="ECO:0000259" key="2">
    <source>
        <dbReference type="Pfam" id="PF01593"/>
    </source>
</evidence>
<evidence type="ECO:0000313" key="3">
    <source>
        <dbReference type="Proteomes" id="UP000694925"/>
    </source>
</evidence>
<dbReference type="GO" id="GO:0046592">
    <property type="term" value="F:polyamine oxidase activity"/>
    <property type="evidence" value="ECO:0007669"/>
    <property type="project" value="TreeGrafter"/>
</dbReference>
<accession>A0AAJ7NDF4</accession>
<reference evidence="4" key="1">
    <citation type="submission" date="2025-08" db="UniProtKB">
        <authorList>
            <consortium name="RefSeq"/>
        </authorList>
    </citation>
    <scope>IDENTIFICATION</scope>
    <source>
        <tissue evidence="4">Whole body</tissue>
    </source>
</reference>
<dbReference type="PRINTS" id="PR00419">
    <property type="entry name" value="ADXRDTASE"/>
</dbReference>
<dbReference type="PANTHER" id="PTHR10742:SF398">
    <property type="entry name" value="AMINE OXIDASE DOMAIN-CONTAINING PROTEIN-RELATED"/>
    <property type="match status" value="1"/>
</dbReference>
<keyword evidence="3" id="KW-1185">Reference proteome</keyword>
<dbReference type="RefSeq" id="XP_017889754.1">
    <property type="nucleotide sequence ID" value="XM_018034265.1"/>
</dbReference>
<gene>
    <name evidence="4" type="primary">LOC108630774</name>
</gene>
<dbReference type="Pfam" id="PF01593">
    <property type="entry name" value="Amino_oxidase"/>
    <property type="match status" value="1"/>
</dbReference>
<dbReference type="InterPro" id="IPR036188">
    <property type="entry name" value="FAD/NAD-bd_sf"/>
</dbReference>
<dbReference type="SUPFAM" id="SSF54373">
    <property type="entry name" value="FAD-linked reductases, C-terminal domain"/>
    <property type="match status" value="1"/>
</dbReference>
<dbReference type="InterPro" id="IPR050281">
    <property type="entry name" value="Flavin_monoamine_oxidase"/>
</dbReference>
<feature type="signal peptide" evidence="1">
    <location>
        <begin position="1"/>
        <end position="28"/>
    </location>
</feature>
<dbReference type="AlphaFoldDB" id="A0AAJ7NDF4"/>